<protein>
    <submittedName>
        <fullName evidence="1">Uncharacterized protein</fullName>
    </submittedName>
</protein>
<gene>
    <name evidence="1" type="ORF">SeMB42_g04620</name>
</gene>
<dbReference type="Proteomes" id="UP000317494">
    <property type="component" value="Unassembled WGS sequence"/>
</dbReference>
<accession>A0A507CX42</accession>
<dbReference type="VEuPathDB" id="FungiDB:SeMB42_g04620"/>
<evidence type="ECO:0000313" key="1">
    <source>
        <dbReference type="EMBL" id="TPX43713.1"/>
    </source>
</evidence>
<reference evidence="1 2" key="1">
    <citation type="journal article" date="2019" name="Sci. Rep.">
        <title>Comparative genomics of chytrid fungi reveal insights into the obligate biotrophic and pathogenic lifestyle of Synchytrium endobioticum.</title>
        <authorList>
            <person name="van de Vossenberg B.T.L.H."/>
            <person name="Warris S."/>
            <person name="Nguyen H.D.T."/>
            <person name="van Gent-Pelzer M.P.E."/>
            <person name="Joly D.L."/>
            <person name="van de Geest H.C."/>
            <person name="Bonants P.J.M."/>
            <person name="Smith D.S."/>
            <person name="Levesque C.A."/>
            <person name="van der Lee T.A.J."/>
        </authorList>
    </citation>
    <scope>NUCLEOTIDE SEQUENCE [LARGE SCALE GENOMIC DNA]</scope>
    <source>
        <strain evidence="1 2">MB42</strain>
    </source>
</reference>
<name>A0A507CX42_9FUNG</name>
<proteinExistence type="predicted"/>
<keyword evidence="2" id="KW-1185">Reference proteome</keyword>
<dbReference type="AlphaFoldDB" id="A0A507CX42"/>
<sequence length="122" mass="13436">MAHSLVANTGGWESNFFFCQPIRVSERQCARSADDVCPAFMKAFVIAYDELHCCYGSKSYRKRSWDAAKAKQGEMGRALEGLVRVVGETMGNKLPDNKQVIVAIGWGNLKPRILAILALPGT</sequence>
<dbReference type="EMBL" id="QEAN01000192">
    <property type="protein sequence ID" value="TPX43713.1"/>
    <property type="molecule type" value="Genomic_DNA"/>
</dbReference>
<organism evidence="1 2">
    <name type="scientific">Synchytrium endobioticum</name>
    <dbReference type="NCBI Taxonomy" id="286115"/>
    <lineage>
        <taxon>Eukaryota</taxon>
        <taxon>Fungi</taxon>
        <taxon>Fungi incertae sedis</taxon>
        <taxon>Chytridiomycota</taxon>
        <taxon>Chytridiomycota incertae sedis</taxon>
        <taxon>Chytridiomycetes</taxon>
        <taxon>Synchytriales</taxon>
        <taxon>Synchytriaceae</taxon>
        <taxon>Synchytrium</taxon>
    </lineage>
</organism>
<comment type="caution">
    <text evidence="1">The sequence shown here is derived from an EMBL/GenBank/DDBJ whole genome shotgun (WGS) entry which is preliminary data.</text>
</comment>
<evidence type="ECO:0000313" key="2">
    <source>
        <dbReference type="Proteomes" id="UP000317494"/>
    </source>
</evidence>